<dbReference type="PANTHER" id="PTHR10380:SF235">
    <property type="entry name" value="CUTICULAR PROTEIN 73D, ISOFORM B"/>
    <property type="match status" value="1"/>
</dbReference>
<feature type="region of interest" description="Disordered" evidence="3">
    <location>
        <begin position="1"/>
        <end position="38"/>
    </location>
</feature>
<dbReference type="InterPro" id="IPR000618">
    <property type="entry name" value="Insect_cuticle"/>
</dbReference>
<feature type="compositionally biased region" description="Basic and acidic residues" evidence="3">
    <location>
        <begin position="361"/>
        <end position="372"/>
    </location>
</feature>
<evidence type="ECO:0000256" key="2">
    <source>
        <dbReference type="PROSITE-ProRule" id="PRU00497"/>
    </source>
</evidence>
<dbReference type="PROSITE" id="PS51155">
    <property type="entry name" value="CHIT_BIND_RR_2"/>
    <property type="match status" value="1"/>
</dbReference>
<evidence type="ECO:0000256" key="1">
    <source>
        <dbReference type="ARBA" id="ARBA00022460"/>
    </source>
</evidence>
<protein>
    <recommendedName>
        <fullName evidence="6">Cuticle protein</fullName>
    </recommendedName>
</protein>
<dbReference type="AlphaFoldDB" id="A0A7R9Q624"/>
<organism evidence="4">
    <name type="scientific">Medioppia subpectinata</name>
    <dbReference type="NCBI Taxonomy" id="1979941"/>
    <lineage>
        <taxon>Eukaryota</taxon>
        <taxon>Metazoa</taxon>
        <taxon>Ecdysozoa</taxon>
        <taxon>Arthropoda</taxon>
        <taxon>Chelicerata</taxon>
        <taxon>Arachnida</taxon>
        <taxon>Acari</taxon>
        <taxon>Acariformes</taxon>
        <taxon>Sarcoptiformes</taxon>
        <taxon>Oribatida</taxon>
        <taxon>Brachypylina</taxon>
        <taxon>Oppioidea</taxon>
        <taxon>Oppiidae</taxon>
        <taxon>Medioppia</taxon>
    </lineage>
</organism>
<proteinExistence type="predicted"/>
<gene>
    <name evidence="4" type="ORF">OSB1V03_LOCUS12792</name>
</gene>
<name>A0A7R9Q624_9ACAR</name>
<dbReference type="InterPro" id="IPR050468">
    <property type="entry name" value="Cuticle_Struct_Prot"/>
</dbReference>
<keyword evidence="5" id="KW-1185">Reference proteome</keyword>
<dbReference type="OrthoDB" id="6362401at2759"/>
<dbReference type="Pfam" id="PF00379">
    <property type="entry name" value="Chitin_bind_4"/>
    <property type="match status" value="1"/>
</dbReference>
<sequence>MFSLPPEEQHPAPEPYSFAYTSPNDDGTFNAREETGDADGRVTGFYTLLGADGQQRRVEYIADENGFRANVITNEIGTESQNPADVQFLSSAPTAAELTSQWEAANAGRPRPAPGPQARPIGPIGIGGPAVGPIPRPPIAGPGIVSPGLVRPPPPRGPIGGIRGSVGIPQGPGLINAPIGPIGGGIAGGQGLRFGGQGITGPVGGQVGPLPGPFGPVSSGAGVGGIRIAGGPIGGPINGGFTRVQGINPLGGGIGFVGVGGGAAPIGFGGQQQQQGGQFGYGLIPLGGNLQQLQGFRGFGGPVGNGQNLQGLRAIPIGNYGNGQYGQYGNGGIILIPAGNGAGVEDLSGASNDQQRLVGTESKRNEECERRQQIRRQSNQKVTKA</sequence>
<dbReference type="PROSITE" id="PS00233">
    <property type="entry name" value="CHIT_BIND_RR_1"/>
    <property type="match status" value="1"/>
</dbReference>
<accession>A0A7R9Q624</accession>
<reference evidence="4" key="1">
    <citation type="submission" date="2020-11" db="EMBL/GenBank/DDBJ databases">
        <authorList>
            <person name="Tran Van P."/>
        </authorList>
    </citation>
    <scope>NUCLEOTIDE SEQUENCE</scope>
</reference>
<dbReference type="InterPro" id="IPR031311">
    <property type="entry name" value="CHIT_BIND_RR_consensus"/>
</dbReference>
<dbReference type="EMBL" id="CAJPIZ010010899">
    <property type="protein sequence ID" value="CAG2112819.1"/>
    <property type="molecule type" value="Genomic_DNA"/>
</dbReference>
<evidence type="ECO:0000313" key="4">
    <source>
        <dbReference type="EMBL" id="CAD7632389.1"/>
    </source>
</evidence>
<dbReference type="PANTHER" id="PTHR10380">
    <property type="entry name" value="CUTICLE PROTEIN"/>
    <property type="match status" value="1"/>
</dbReference>
<evidence type="ECO:0008006" key="6">
    <source>
        <dbReference type="Google" id="ProtNLM"/>
    </source>
</evidence>
<dbReference type="EMBL" id="OC865474">
    <property type="protein sequence ID" value="CAD7632389.1"/>
    <property type="molecule type" value="Genomic_DNA"/>
</dbReference>
<dbReference type="Proteomes" id="UP000759131">
    <property type="component" value="Unassembled WGS sequence"/>
</dbReference>
<dbReference type="GO" id="GO:0062129">
    <property type="term" value="C:chitin-based extracellular matrix"/>
    <property type="evidence" value="ECO:0007669"/>
    <property type="project" value="TreeGrafter"/>
</dbReference>
<evidence type="ECO:0000256" key="3">
    <source>
        <dbReference type="SAM" id="MobiDB-lite"/>
    </source>
</evidence>
<dbReference type="GO" id="GO:0008010">
    <property type="term" value="F:structural constituent of chitin-based larval cuticle"/>
    <property type="evidence" value="ECO:0007669"/>
    <property type="project" value="TreeGrafter"/>
</dbReference>
<keyword evidence="1 2" id="KW-0193">Cuticle</keyword>
<feature type="region of interest" description="Disordered" evidence="3">
    <location>
        <begin position="345"/>
        <end position="385"/>
    </location>
</feature>
<evidence type="ECO:0000313" key="5">
    <source>
        <dbReference type="Proteomes" id="UP000759131"/>
    </source>
</evidence>